<dbReference type="InterPro" id="IPR008928">
    <property type="entry name" value="6-hairpin_glycosidase_sf"/>
</dbReference>
<dbReference type="EMBL" id="RSAA01000035">
    <property type="protein sequence ID" value="RRO13185.1"/>
    <property type="molecule type" value="Genomic_DNA"/>
</dbReference>
<dbReference type="GO" id="GO:0005975">
    <property type="term" value="P:carbohydrate metabolic process"/>
    <property type="evidence" value="ECO:0007669"/>
    <property type="project" value="InterPro"/>
</dbReference>
<evidence type="ECO:0000313" key="3">
    <source>
        <dbReference type="EMBL" id="RRO13185.1"/>
    </source>
</evidence>
<keyword evidence="4" id="KW-1185">Reference proteome</keyword>
<dbReference type="GO" id="GO:0004553">
    <property type="term" value="F:hydrolase activity, hydrolyzing O-glycosyl compounds"/>
    <property type="evidence" value="ECO:0007669"/>
    <property type="project" value="TreeGrafter"/>
</dbReference>
<dbReference type="SUPFAM" id="SSF48208">
    <property type="entry name" value="Six-hairpin glycosidases"/>
    <property type="match status" value="1"/>
</dbReference>
<dbReference type="PANTHER" id="PTHR31616:SF0">
    <property type="entry name" value="GLUCAN 1,4-ALPHA-GLUCOSIDASE"/>
    <property type="match status" value="1"/>
</dbReference>
<dbReference type="PANTHER" id="PTHR31616">
    <property type="entry name" value="TREHALASE"/>
    <property type="match status" value="1"/>
</dbReference>
<organism evidence="3 4">
    <name type="scientific">Saccharopolyspora rhizosphaerae</name>
    <dbReference type="NCBI Taxonomy" id="2492662"/>
    <lineage>
        <taxon>Bacteria</taxon>
        <taxon>Bacillati</taxon>
        <taxon>Actinomycetota</taxon>
        <taxon>Actinomycetes</taxon>
        <taxon>Pseudonocardiales</taxon>
        <taxon>Pseudonocardiaceae</taxon>
        <taxon>Saccharopolyspora</taxon>
    </lineage>
</organism>
<reference evidence="3 4" key="1">
    <citation type="submission" date="2018-11" db="EMBL/GenBank/DDBJ databases">
        <title>Saccharopolyspora rhizosphaerae sp. nov., an actinomycete isolated from rhizosphere soil in Thailand.</title>
        <authorList>
            <person name="Intra B."/>
            <person name="Euanorasetr J."/>
            <person name="Take A."/>
            <person name="Inahashi Y."/>
            <person name="Mori M."/>
            <person name="Panbangred W."/>
            <person name="Matsumoto A."/>
        </authorList>
    </citation>
    <scope>NUCLEOTIDE SEQUENCE [LARGE SCALE GENOMIC DNA]</scope>
    <source>
        <strain evidence="3 4">H219</strain>
    </source>
</reference>
<keyword evidence="3" id="KW-0378">Hydrolase</keyword>
<feature type="domain" description="Trehalase-like N-terminal" evidence="2">
    <location>
        <begin position="15"/>
        <end position="142"/>
    </location>
</feature>
<dbReference type="Proteomes" id="UP000274515">
    <property type="component" value="Unassembled WGS sequence"/>
</dbReference>
<accession>A0A3R8NZG4</accession>
<evidence type="ECO:0000259" key="1">
    <source>
        <dbReference type="Pfam" id="PF00723"/>
    </source>
</evidence>
<comment type="caution">
    <text evidence="3">The sequence shown here is derived from an EMBL/GenBank/DDBJ whole genome shotgun (WGS) entry which is preliminary data.</text>
</comment>
<dbReference type="InterPro" id="IPR011613">
    <property type="entry name" value="GH15-like"/>
</dbReference>
<evidence type="ECO:0000313" key="4">
    <source>
        <dbReference type="Proteomes" id="UP000274515"/>
    </source>
</evidence>
<dbReference type="InterPro" id="IPR045582">
    <property type="entry name" value="Trehalase-like_N"/>
</dbReference>
<protein>
    <submittedName>
        <fullName evidence="3">Glycoside hydrolase family 15 protein</fullName>
    </submittedName>
</protein>
<dbReference type="Gene3D" id="1.50.10.10">
    <property type="match status" value="1"/>
</dbReference>
<sequence>MIPLERKVGRVSGPGPIEDYALLSDLRTAALVGNDGSLDWLCFPRFDAPACFNRLLGDAGDGHWSIAPTGPVREVHRRYRDNSLVLETEFHTDDGVLRLIDFMPPHEMNQHGETCVVRIVEGVSGEVDFQLDWVLRFDYGHSVPWVRRVRETNPVLDEYILAIAGPHTAVLRGEELPHRVDDERAHRYTGTISAGERMAWVLQWASDPDALPAPMNPEQELLECEQYWAEWSGKIVYDGPHAKAVHRSLATLKALTYAPTGGIVAAPTTSLPEAVPGDRNWDYRYCWLRDATLVLLALDDLGCTAEAQAWRRWLVRAVAGDPADVQIMYGIGGERHLIEWEVDWLAGYRGSKPVRVGNAAYRQTQLDVYGEVMDVLHLARERGLLESEESWAVQRGMLSHLEHIWQRPDRGLWEVRGPDRYFTHSQVMVWVAFDRAVRGAEEDGLPGPVDHWRELREQVRDEVLQWAWNPEIGAFTQYYGGTELDASVLLLPSVGFLPGSDERMRSTVDVIQRELQHGVLVDRYTTSDEPNEVDGLSGREGSFLACSFWMVDALAHCGRQEEAERMFTELVGMANDVGLYAEEVDRDTGCFVGNFPQAFSHLALVNSAAVLHGGRTRGQKSRRNGLIPGGRR</sequence>
<dbReference type="AlphaFoldDB" id="A0A3R8NZG4"/>
<gene>
    <name evidence="3" type="ORF">EIL87_26510</name>
</gene>
<name>A0A3R8NZG4_9PSEU</name>
<dbReference type="InterPro" id="IPR012341">
    <property type="entry name" value="6hp_glycosidase-like_sf"/>
</dbReference>
<dbReference type="Pfam" id="PF00723">
    <property type="entry name" value="Glyco_hydro_15"/>
    <property type="match status" value="1"/>
</dbReference>
<dbReference type="OrthoDB" id="3902805at2"/>
<dbReference type="Pfam" id="PF19291">
    <property type="entry name" value="TREH_N"/>
    <property type="match status" value="1"/>
</dbReference>
<feature type="domain" description="GH15-like" evidence="1">
    <location>
        <begin position="240"/>
        <end position="607"/>
    </location>
</feature>
<evidence type="ECO:0000259" key="2">
    <source>
        <dbReference type="Pfam" id="PF19291"/>
    </source>
</evidence>
<proteinExistence type="predicted"/>